<dbReference type="CDD" id="cd00854">
    <property type="entry name" value="NagA"/>
    <property type="match status" value="1"/>
</dbReference>
<feature type="binding site" evidence="11">
    <location>
        <position position="139"/>
    </location>
    <ligand>
        <name>substrate</name>
    </ligand>
</feature>
<gene>
    <name evidence="14" type="primary">nagA</name>
    <name evidence="14" type="ORF">FE782_14595</name>
</gene>
<feature type="binding site" evidence="11">
    <location>
        <begin position="218"/>
        <end position="219"/>
    </location>
    <ligand>
        <name>substrate</name>
    </ligand>
</feature>
<dbReference type="InterPro" id="IPR032466">
    <property type="entry name" value="Metal_Hydrolase"/>
</dbReference>
<dbReference type="Proteomes" id="UP000309676">
    <property type="component" value="Unassembled WGS sequence"/>
</dbReference>
<evidence type="ECO:0000256" key="3">
    <source>
        <dbReference type="ARBA" id="ARBA00018029"/>
    </source>
</evidence>
<feature type="binding site" evidence="12">
    <location>
        <position position="194"/>
    </location>
    <ligand>
        <name>Zn(2+)</name>
        <dbReference type="ChEBI" id="CHEBI:29105"/>
    </ligand>
</feature>
<protein>
    <recommendedName>
        <fullName evidence="3">N-acetylglucosamine-6-phosphate deacetylase</fullName>
        <ecNumber evidence="2">3.5.1.25</ecNumber>
    </recommendedName>
</protein>
<dbReference type="SUPFAM" id="SSF51338">
    <property type="entry name" value="Composite domain of metallo-dependent hydrolases"/>
    <property type="match status" value="1"/>
</dbReference>
<dbReference type="EC" id="3.5.1.25" evidence="2"/>
<dbReference type="FunFam" id="3.20.20.140:FF:000004">
    <property type="entry name" value="N-acetylglucosamine-6-phosphate deacetylase"/>
    <property type="match status" value="1"/>
</dbReference>
<keyword evidence="6 9" id="KW-0119">Carbohydrate metabolism</keyword>
<feature type="binding site" evidence="11">
    <location>
        <position position="226"/>
    </location>
    <ligand>
        <name>substrate</name>
    </ligand>
</feature>
<dbReference type="GO" id="GO:0006046">
    <property type="term" value="P:N-acetylglucosamine catabolic process"/>
    <property type="evidence" value="ECO:0007669"/>
    <property type="project" value="TreeGrafter"/>
</dbReference>
<evidence type="ECO:0000256" key="7">
    <source>
        <dbReference type="ARBA" id="ARBA00047647"/>
    </source>
</evidence>
<sequence length="381" mass="39535">MTLVRGHIVTEEGILENGTVRIDAGRIVEVSASSAGAGAVDVDLQGGWVVPGFIDLHCHGGFGGDFMDATIESYETITGFHGRHGTTTMLATTVTATKPDIDAVLQATAAYRDAASSRGARLLGVHLEGPFISPKWPGAQNPARIVPPNADWLQDWATAYPGLVKQLTLAPETEGAIGLIRELRKLGIIAAAGHTDATYDQLVDAVDAGLNQAVHTFNAMTPLHHRNPGVVGAVLTDARIVAEVIADGVHVHPAAVKLLTQTKTAGNLVLITDAMAAAGLGDGQYSLGGLDVTVRGGVARLTHGDSLAGSTLTMIEAFRFVVQRIGLSVPEASRLASANAAKQLGLGNELGAIRAGAAADLVLLTPELDIVRVYRDGVEIG</sequence>
<dbReference type="PIRSF" id="PIRSF038994">
    <property type="entry name" value="NagA"/>
    <property type="match status" value="1"/>
</dbReference>
<name>A0A5R9GDS0_9BACL</name>
<feature type="binding site" evidence="12">
    <location>
        <position position="215"/>
    </location>
    <ligand>
        <name>Zn(2+)</name>
        <dbReference type="ChEBI" id="CHEBI:29105"/>
    </ligand>
</feature>
<dbReference type="NCBIfam" id="TIGR00221">
    <property type="entry name" value="nagA"/>
    <property type="match status" value="1"/>
</dbReference>
<evidence type="ECO:0000313" key="14">
    <source>
        <dbReference type="EMBL" id="TLS51344.1"/>
    </source>
</evidence>
<evidence type="ECO:0000256" key="5">
    <source>
        <dbReference type="ARBA" id="ARBA00022801"/>
    </source>
</evidence>
<feature type="binding site" evidence="11">
    <location>
        <position position="250"/>
    </location>
    <ligand>
        <name>substrate</name>
    </ligand>
</feature>
<dbReference type="GO" id="GO:0008448">
    <property type="term" value="F:N-acetylglucosamine-6-phosphate deacetylase activity"/>
    <property type="evidence" value="ECO:0007669"/>
    <property type="project" value="UniProtKB-EC"/>
</dbReference>
<dbReference type="Gene3D" id="3.20.20.140">
    <property type="entry name" value="Metal-dependent hydrolases"/>
    <property type="match status" value="1"/>
</dbReference>
<evidence type="ECO:0000256" key="2">
    <source>
        <dbReference type="ARBA" id="ARBA00011899"/>
    </source>
</evidence>
<evidence type="ECO:0000256" key="10">
    <source>
        <dbReference type="PIRSR" id="PIRSR038994-1"/>
    </source>
</evidence>
<dbReference type="OrthoDB" id="9776488at2"/>
<feature type="binding site" evidence="11">
    <location>
        <begin position="307"/>
        <end position="309"/>
    </location>
    <ligand>
        <name>substrate</name>
    </ligand>
</feature>
<reference evidence="14 15" key="1">
    <citation type="submission" date="2019-05" db="EMBL/GenBank/DDBJ databases">
        <authorList>
            <person name="Narsing Rao M.P."/>
            <person name="Li W.J."/>
        </authorList>
    </citation>
    <scope>NUCLEOTIDE SEQUENCE [LARGE SCALE GENOMIC DNA]</scope>
    <source>
        <strain evidence="14 15">SYSU_K30003</strain>
    </source>
</reference>
<proteinExistence type="inferred from homology"/>
<evidence type="ECO:0000256" key="12">
    <source>
        <dbReference type="PIRSR" id="PIRSR038994-3"/>
    </source>
</evidence>
<organism evidence="14 15">
    <name type="scientific">Paenibacillus antri</name>
    <dbReference type="NCBI Taxonomy" id="2582848"/>
    <lineage>
        <taxon>Bacteria</taxon>
        <taxon>Bacillati</taxon>
        <taxon>Bacillota</taxon>
        <taxon>Bacilli</taxon>
        <taxon>Bacillales</taxon>
        <taxon>Paenibacillaceae</taxon>
        <taxon>Paenibacillus</taxon>
    </lineage>
</organism>
<evidence type="ECO:0000256" key="6">
    <source>
        <dbReference type="ARBA" id="ARBA00023277"/>
    </source>
</evidence>
<feature type="active site" description="Proton donor/acceptor" evidence="10">
    <location>
        <position position="273"/>
    </location>
</feature>
<comment type="caution">
    <text evidence="14">The sequence shown here is derived from an EMBL/GenBank/DDBJ whole genome shotgun (WGS) entry which is preliminary data.</text>
</comment>
<comment type="pathway">
    <text evidence="8">Amino-sugar metabolism; N-acetylneuraminate degradation; D-fructose 6-phosphate from N-acetylneuraminate: step 4/5.</text>
</comment>
<evidence type="ECO:0000256" key="1">
    <source>
        <dbReference type="ARBA" id="ARBA00010716"/>
    </source>
</evidence>
<keyword evidence="15" id="KW-1185">Reference proteome</keyword>
<feature type="domain" description="Amidohydrolase-related" evidence="13">
    <location>
        <begin position="48"/>
        <end position="377"/>
    </location>
</feature>
<evidence type="ECO:0000256" key="8">
    <source>
        <dbReference type="ARBA" id="ARBA00060590"/>
    </source>
</evidence>
<dbReference type="AlphaFoldDB" id="A0A5R9GDS0"/>
<evidence type="ECO:0000256" key="11">
    <source>
        <dbReference type="PIRSR" id="PIRSR038994-2"/>
    </source>
</evidence>
<evidence type="ECO:0000256" key="9">
    <source>
        <dbReference type="PIRNR" id="PIRNR038994"/>
    </source>
</evidence>
<dbReference type="Pfam" id="PF01979">
    <property type="entry name" value="Amidohydro_1"/>
    <property type="match status" value="1"/>
</dbReference>
<accession>A0A5R9GDS0</accession>
<dbReference type="InterPro" id="IPR003764">
    <property type="entry name" value="GlcNAc_6-P_deAcase"/>
</dbReference>
<evidence type="ECO:0000259" key="13">
    <source>
        <dbReference type="Pfam" id="PF01979"/>
    </source>
</evidence>
<feature type="binding site" evidence="12">
    <location>
        <position position="128"/>
    </location>
    <ligand>
        <name>Zn(2+)</name>
        <dbReference type="ChEBI" id="CHEBI:29105"/>
    </ligand>
</feature>
<evidence type="ECO:0000256" key="4">
    <source>
        <dbReference type="ARBA" id="ARBA00022723"/>
    </source>
</evidence>
<dbReference type="InterPro" id="IPR006680">
    <property type="entry name" value="Amidohydro-rel"/>
</dbReference>
<keyword evidence="4 12" id="KW-0479">Metal-binding</keyword>
<dbReference type="PANTHER" id="PTHR11113:SF14">
    <property type="entry name" value="N-ACETYLGLUCOSAMINE-6-PHOSPHATE DEACETYLASE"/>
    <property type="match status" value="1"/>
</dbReference>
<keyword evidence="5 9" id="KW-0378">Hydrolase</keyword>
<comment type="similarity">
    <text evidence="1 9">Belongs to the metallo-dependent hydrolases superfamily. NagA family.</text>
</comment>
<dbReference type="RefSeq" id="WP_138194956.1">
    <property type="nucleotide sequence ID" value="NZ_VCIW01000009.1"/>
</dbReference>
<dbReference type="PANTHER" id="PTHR11113">
    <property type="entry name" value="N-ACETYLGLUCOSAMINE-6-PHOSPHATE DEACETYLASE"/>
    <property type="match status" value="1"/>
</dbReference>
<dbReference type="SUPFAM" id="SSF51556">
    <property type="entry name" value="Metallo-dependent hydrolases"/>
    <property type="match status" value="1"/>
</dbReference>
<evidence type="ECO:0000313" key="15">
    <source>
        <dbReference type="Proteomes" id="UP000309676"/>
    </source>
</evidence>
<comment type="cofactor">
    <cofactor evidence="12">
        <name>a divalent metal cation</name>
        <dbReference type="ChEBI" id="CHEBI:60240"/>
    </cofactor>
    <text evidence="12">Binds 1 divalent metal cation per subunit.</text>
</comment>
<dbReference type="EMBL" id="VCIW01000009">
    <property type="protein sequence ID" value="TLS51344.1"/>
    <property type="molecule type" value="Genomic_DNA"/>
</dbReference>
<dbReference type="InterPro" id="IPR011059">
    <property type="entry name" value="Metal-dep_hydrolase_composite"/>
</dbReference>
<dbReference type="GO" id="GO:0046872">
    <property type="term" value="F:metal ion binding"/>
    <property type="evidence" value="ECO:0007669"/>
    <property type="project" value="UniProtKB-KW"/>
</dbReference>
<comment type="catalytic activity">
    <reaction evidence="7">
        <text>N-acetyl-D-glucosamine 6-phosphate + H2O = D-glucosamine 6-phosphate + acetate</text>
        <dbReference type="Rhea" id="RHEA:22936"/>
        <dbReference type="ChEBI" id="CHEBI:15377"/>
        <dbReference type="ChEBI" id="CHEBI:30089"/>
        <dbReference type="ChEBI" id="CHEBI:57513"/>
        <dbReference type="ChEBI" id="CHEBI:58725"/>
        <dbReference type="EC" id="3.5.1.25"/>
    </reaction>
</comment>
<dbReference type="Gene3D" id="2.30.40.10">
    <property type="entry name" value="Urease, subunit C, domain 1"/>
    <property type="match status" value="1"/>
</dbReference>